<evidence type="ECO:0000313" key="2">
    <source>
        <dbReference type="EMBL" id="MBE1613246.1"/>
    </source>
</evidence>
<proteinExistence type="predicted"/>
<evidence type="ECO:0000259" key="1">
    <source>
        <dbReference type="Pfam" id="PF01261"/>
    </source>
</evidence>
<reference evidence="2" key="1">
    <citation type="submission" date="2020-10" db="EMBL/GenBank/DDBJ databases">
        <title>Sequencing the genomes of 1000 actinobacteria strains.</title>
        <authorList>
            <person name="Klenk H.-P."/>
        </authorList>
    </citation>
    <scope>NUCLEOTIDE SEQUENCE</scope>
    <source>
        <strain evidence="2">DSM 45354</strain>
    </source>
</reference>
<dbReference type="GO" id="GO:0016853">
    <property type="term" value="F:isomerase activity"/>
    <property type="evidence" value="ECO:0007669"/>
    <property type="project" value="UniProtKB-KW"/>
</dbReference>
<dbReference type="Proteomes" id="UP000638648">
    <property type="component" value="Unassembled WGS sequence"/>
</dbReference>
<organism evidence="2 3">
    <name type="scientific">Actinopolymorpha pittospori</name>
    <dbReference type="NCBI Taxonomy" id="648752"/>
    <lineage>
        <taxon>Bacteria</taxon>
        <taxon>Bacillati</taxon>
        <taxon>Actinomycetota</taxon>
        <taxon>Actinomycetes</taxon>
        <taxon>Propionibacteriales</taxon>
        <taxon>Actinopolymorphaceae</taxon>
        <taxon>Actinopolymorpha</taxon>
    </lineage>
</organism>
<dbReference type="SUPFAM" id="SSF51658">
    <property type="entry name" value="Xylose isomerase-like"/>
    <property type="match status" value="1"/>
</dbReference>
<keyword evidence="3" id="KW-1185">Reference proteome</keyword>
<dbReference type="InterPro" id="IPR050312">
    <property type="entry name" value="IolE/XylAMocC-like"/>
</dbReference>
<feature type="domain" description="Xylose isomerase-like TIM barrel" evidence="1">
    <location>
        <begin position="35"/>
        <end position="288"/>
    </location>
</feature>
<dbReference type="PANTHER" id="PTHR12110">
    <property type="entry name" value="HYDROXYPYRUVATE ISOMERASE"/>
    <property type="match status" value="1"/>
</dbReference>
<dbReference type="RefSeq" id="WP_202896964.1">
    <property type="nucleotide sequence ID" value="NZ_JADBEM010000001.1"/>
</dbReference>
<dbReference type="InterPro" id="IPR036237">
    <property type="entry name" value="Xyl_isomerase-like_sf"/>
</dbReference>
<sequence length="289" mass="32502">MRIAAFPKAFLSAMVVERTMSVFDWIDQARAVLPVDGLELHTGFFWERTHEEADRVRDALQAAGFDMPMLCASPDLTHPDPDERRREFDLQVEMMHTARRIGGPGVSCRVLSGQAHPEVPVEQGLDWASQAILDLVPIARELDIVLALENHYKASTWQYPEFAQRQEVYLQLLERIPERAYFGVQYDPSNAITAGEDSADFLELVLDRVVTMQASDRFLADGTTLASLRQADGTLGYSPALQHGVIGKGLNDYPRIFRRLVDAGYDGWISIEDGVNGMDEMRESAEFLQ</sequence>
<comment type="caution">
    <text evidence="2">The sequence shown here is derived from an EMBL/GenBank/DDBJ whole genome shotgun (WGS) entry which is preliminary data.</text>
</comment>
<keyword evidence="2" id="KW-0413">Isomerase</keyword>
<name>A0A927RQM8_9ACTN</name>
<accession>A0A927RQM8</accession>
<dbReference type="AlphaFoldDB" id="A0A927RQM8"/>
<feature type="non-terminal residue" evidence="2">
    <location>
        <position position="289"/>
    </location>
</feature>
<gene>
    <name evidence="2" type="ORF">HEB94_010094</name>
</gene>
<dbReference type="EMBL" id="JADBEM010000001">
    <property type="protein sequence ID" value="MBE1613246.1"/>
    <property type="molecule type" value="Genomic_DNA"/>
</dbReference>
<protein>
    <submittedName>
        <fullName evidence="2">Sugar phosphate isomerase/epimerase</fullName>
    </submittedName>
</protein>
<dbReference type="InterPro" id="IPR013022">
    <property type="entry name" value="Xyl_isomerase-like_TIM-brl"/>
</dbReference>
<dbReference type="Pfam" id="PF01261">
    <property type="entry name" value="AP_endonuc_2"/>
    <property type="match status" value="1"/>
</dbReference>
<evidence type="ECO:0000313" key="3">
    <source>
        <dbReference type="Proteomes" id="UP000638648"/>
    </source>
</evidence>
<dbReference type="PANTHER" id="PTHR12110:SF41">
    <property type="entry name" value="INOSOSE DEHYDRATASE"/>
    <property type="match status" value="1"/>
</dbReference>
<dbReference type="Gene3D" id="3.20.20.150">
    <property type="entry name" value="Divalent-metal-dependent TIM barrel enzymes"/>
    <property type="match status" value="1"/>
</dbReference>